<keyword evidence="1" id="KW-0472">Membrane</keyword>
<feature type="transmembrane region" description="Helical" evidence="1">
    <location>
        <begin position="47"/>
        <end position="72"/>
    </location>
</feature>
<comment type="caution">
    <text evidence="2">The sequence shown here is derived from an EMBL/GenBank/DDBJ whole genome shotgun (WGS) entry which is preliminary data.</text>
</comment>
<keyword evidence="1" id="KW-1133">Transmembrane helix</keyword>
<dbReference type="AlphaFoldDB" id="A0A3L8DXZ5"/>
<keyword evidence="1" id="KW-0812">Transmembrane</keyword>
<dbReference type="Proteomes" id="UP000279307">
    <property type="component" value="Chromosome 3"/>
</dbReference>
<name>A0A3L8DXZ5_OOCBI</name>
<evidence type="ECO:0000256" key="1">
    <source>
        <dbReference type="SAM" id="Phobius"/>
    </source>
</evidence>
<reference evidence="2" key="2">
    <citation type="submission" date="2018-07" db="EMBL/GenBank/DDBJ databases">
        <authorList>
            <person name="Mckenzie S.K."/>
            <person name="Kronauer D.J.C."/>
        </authorList>
    </citation>
    <scope>NUCLEOTIDE SEQUENCE</scope>
    <source>
        <strain evidence="2">Clonal line C1</strain>
    </source>
</reference>
<gene>
    <name evidence="2" type="ORF">DMN91_002777</name>
</gene>
<protein>
    <submittedName>
        <fullName evidence="2">Uncharacterized protein</fullName>
    </submittedName>
</protein>
<dbReference type="EMBL" id="QOIP01000003">
    <property type="protein sequence ID" value="RLU24688.1"/>
    <property type="molecule type" value="Genomic_DNA"/>
</dbReference>
<organism evidence="2">
    <name type="scientific">Ooceraea biroi</name>
    <name type="common">Clonal raider ant</name>
    <name type="synonym">Cerapachys biroi</name>
    <dbReference type="NCBI Taxonomy" id="2015173"/>
    <lineage>
        <taxon>Eukaryota</taxon>
        <taxon>Metazoa</taxon>
        <taxon>Ecdysozoa</taxon>
        <taxon>Arthropoda</taxon>
        <taxon>Hexapoda</taxon>
        <taxon>Insecta</taxon>
        <taxon>Pterygota</taxon>
        <taxon>Neoptera</taxon>
        <taxon>Endopterygota</taxon>
        <taxon>Hymenoptera</taxon>
        <taxon>Apocrita</taxon>
        <taxon>Aculeata</taxon>
        <taxon>Formicoidea</taxon>
        <taxon>Formicidae</taxon>
        <taxon>Dorylinae</taxon>
        <taxon>Ooceraea</taxon>
    </lineage>
</organism>
<sequence>MMVERVEDHLFMYRRPVYRVFQYLETEGSNEFVNEKRALLRIRFSSCFTLLDVPLATALVTLLKFSALLYIVNRDTPSSATIKLSSG</sequence>
<reference evidence="2" key="1">
    <citation type="journal article" date="2018" name="Genome Res.">
        <title>The genomic architecture and molecular evolution of ant odorant receptors.</title>
        <authorList>
            <person name="McKenzie S.K."/>
            <person name="Kronauer D.J.C."/>
        </authorList>
    </citation>
    <scope>NUCLEOTIDE SEQUENCE [LARGE SCALE GENOMIC DNA]</scope>
    <source>
        <strain evidence="2">Clonal line C1</strain>
    </source>
</reference>
<evidence type="ECO:0000313" key="2">
    <source>
        <dbReference type="EMBL" id="RLU24688.1"/>
    </source>
</evidence>
<accession>A0A3L8DXZ5</accession>
<proteinExistence type="predicted"/>